<dbReference type="InterPro" id="IPR036526">
    <property type="entry name" value="C-N_Hydrolase_sf"/>
</dbReference>
<dbReference type="InterPro" id="IPR003010">
    <property type="entry name" value="C-N_Hydrolase"/>
</dbReference>
<dbReference type="Gene3D" id="3.60.110.10">
    <property type="entry name" value="Carbon-nitrogen hydrolase"/>
    <property type="match status" value="1"/>
</dbReference>
<keyword evidence="1 3" id="KW-0378">Hydrolase</keyword>
<dbReference type="SUPFAM" id="SSF56317">
    <property type="entry name" value="Carbon-nitrogen hydrolase"/>
    <property type="match status" value="1"/>
</dbReference>
<dbReference type="EMBL" id="CP021111">
    <property type="protein sequence ID" value="ARP94100.1"/>
    <property type="molecule type" value="Genomic_DNA"/>
</dbReference>
<evidence type="ECO:0000259" key="2">
    <source>
        <dbReference type="PROSITE" id="PS50263"/>
    </source>
</evidence>
<dbReference type="KEGG" id="bgm:CAL15_06705"/>
<dbReference type="AlphaFoldDB" id="A0A1W6ZAB9"/>
<dbReference type="OrthoDB" id="9803803at2"/>
<sequence>MLRSLPNDDARENGVADKRTIGLAVAQMGPVHLADTRAVVVKRLRDMLAEAHGRGAKLVVFPELALTTFFPRYWMEDSEAQARFFESAMPNADVQPLFDDARRLGVGFYLGYAELTPEGVPYNTAILVDEHGAIVGKYRKIHLPGHDDHKPDAPFQHLEKKFFKVGNRPFGVWEALGARIGMCLCNDRRWPETWRVMSLQSAELVVLGYNTPSVNIHWPEPVHLRMHHHLITLQASAYQNCVWAAAAAKCGSEDGHHMIGGSVIVAPTGEIAAQATTEDDEVLVVNADLGLAETFRKNVFDFARHRRPEHYALITERVGPGPALPQGTDE</sequence>
<protein>
    <submittedName>
        <fullName evidence="3">N-carbamoyl-D-amino-acid hydrolase</fullName>
    </submittedName>
</protein>
<organism evidence="3 4">
    <name type="scientific">Bordetella genomosp. 13</name>
    <dbReference type="NCBI Taxonomy" id="463040"/>
    <lineage>
        <taxon>Bacteria</taxon>
        <taxon>Pseudomonadati</taxon>
        <taxon>Pseudomonadota</taxon>
        <taxon>Betaproteobacteria</taxon>
        <taxon>Burkholderiales</taxon>
        <taxon>Alcaligenaceae</taxon>
        <taxon>Bordetella</taxon>
    </lineage>
</organism>
<dbReference type="Proteomes" id="UP000194161">
    <property type="component" value="Chromosome"/>
</dbReference>
<feature type="domain" description="CN hydrolase" evidence="2">
    <location>
        <begin position="21"/>
        <end position="289"/>
    </location>
</feature>
<evidence type="ECO:0000313" key="4">
    <source>
        <dbReference type="Proteomes" id="UP000194161"/>
    </source>
</evidence>
<dbReference type="PANTHER" id="PTHR43674">
    <property type="entry name" value="NITRILASE C965.09-RELATED"/>
    <property type="match status" value="1"/>
</dbReference>
<evidence type="ECO:0000313" key="3">
    <source>
        <dbReference type="EMBL" id="ARP94100.1"/>
    </source>
</evidence>
<name>A0A1W6ZAB9_9BORD</name>
<dbReference type="Pfam" id="PF00795">
    <property type="entry name" value="CN_hydrolase"/>
    <property type="match status" value="1"/>
</dbReference>
<dbReference type="CDD" id="cd07569">
    <property type="entry name" value="DCase"/>
    <property type="match status" value="1"/>
</dbReference>
<accession>A0A1W6ZAB9</accession>
<proteinExistence type="predicted"/>
<gene>
    <name evidence="3" type="ORF">CAL15_06705</name>
</gene>
<dbReference type="InterPro" id="IPR050345">
    <property type="entry name" value="Aliph_Amidase/BUP"/>
</dbReference>
<reference evidence="3 4" key="1">
    <citation type="submission" date="2017-05" db="EMBL/GenBank/DDBJ databases">
        <title>Complete and WGS of Bordetella genogroups.</title>
        <authorList>
            <person name="Spilker T."/>
            <person name="LiPuma J."/>
        </authorList>
    </citation>
    <scope>NUCLEOTIDE SEQUENCE [LARGE SCALE GENOMIC DNA]</scope>
    <source>
        <strain evidence="3 4">AU7206</strain>
    </source>
</reference>
<keyword evidence="4" id="KW-1185">Reference proteome</keyword>
<dbReference type="STRING" id="463040.CAL15_06705"/>
<dbReference type="PANTHER" id="PTHR43674:SF12">
    <property type="entry name" value="NITRILASE C965.09-RELATED"/>
    <property type="match status" value="1"/>
</dbReference>
<evidence type="ECO:0000256" key="1">
    <source>
        <dbReference type="ARBA" id="ARBA00022801"/>
    </source>
</evidence>
<dbReference type="PROSITE" id="PS50263">
    <property type="entry name" value="CN_HYDROLASE"/>
    <property type="match status" value="1"/>
</dbReference>
<dbReference type="GO" id="GO:0016811">
    <property type="term" value="F:hydrolase activity, acting on carbon-nitrogen (but not peptide) bonds, in linear amides"/>
    <property type="evidence" value="ECO:0007669"/>
    <property type="project" value="TreeGrafter"/>
</dbReference>